<evidence type="ECO:0000313" key="2">
    <source>
        <dbReference type="EMBL" id="QVI61196.1"/>
    </source>
</evidence>
<feature type="region of interest" description="Disordered" evidence="1">
    <location>
        <begin position="235"/>
        <end position="256"/>
    </location>
</feature>
<dbReference type="InterPro" id="IPR017523">
    <property type="entry name" value="Rv3268"/>
</dbReference>
<dbReference type="Gene3D" id="3.40.50.12780">
    <property type="entry name" value="N-terminal domain of ligase-like"/>
    <property type="match status" value="1"/>
</dbReference>
<reference evidence="2 3" key="1">
    <citation type="submission" date="2021-05" db="EMBL/GenBank/DDBJ databases">
        <title>Novel species in genus Cellulomonas.</title>
        <authorList>
            <person name="Zhang G."/>
        </authorList>
    </citation>
    <scope>NUCLEOTIDE SEQUENCE [LARGE SCALE GENOMIC DNA]</scope>
    <source>
        <strain evidence="3">zg-ZUI222</strain>
    </source>
</reference>
<accession>A0ABX8D408</accession>
<organism evidence="2 3">
    <name type="scientific">Cellulomonas wangleii</name>
    <dbReference type="NCBI Taxonomy" id="2816956"/>
    <lineage>
        <taxon>Bacteria</taxon>
        <taxon>Bacillati</taxon>
        <taxon>Actinomycetota</taxon>
        <taxon>Actinomycetes</taxon>
        <taxon>Micrococcales</taxon>
        <taxon>Cellulomonadaceae</taxon>
        <taxon>Cellulomonas</taxon>
    </lineage>
</organism>
<dbReference type="InterPro" id="IPR042099">
    <property type="entry name" value="ANL_N_sf"/>
</dbReference>
<proteinExistence type="predicted"/>
<dbReference type="EMBL" id="CP074405">
    <property type="protein sequence ID" value="QVI61196.1"/>
    <property type="molecule type" value="Genomic_DNA"/>
</dbReference>
<feature type="region of interest" description="Disordered" evidence="1">
    <location>
        <begin position="1"/>
        <end position="24"/>
    </location>
</feature>
<keyword evidence="3" id="KW-1185">Reference proteome</keyword>
<protein>
    <submittedName>
        <fullName evidence="2">TIGR03089 family protein</fullName>
    </submittedName>
</protein>
<gene>
    <name evidence="2" type="ORF">KG103_11885</name>
</gene>
<evidence type="ECO:0000313" key="3">
    <source>
        <dbReference type="Proteomes" id="UP000677804"/>
    </source>
</evidence>
<evidence type="ECO:0000256" key="1">
    <source>
        <dbReference type="SAM" id="MobiDB-lite"/>
    </source>
</evidence>
<dbReference type="SUPFAM" id="SSF56801">
    <property type="entry name" value="Acetyl-CoA synthetase-like"/>
    <property type="match status" value="1"/>
</dbReference>
<sequence>MSSLGTVDTNADRPPTHVGDLLDRLLGDPGRPRLTWYGEDGERVELSGAVLVNWVNKTTNLLVEEFDAGPGTTVLLDLPGHWRTLVWALAAWRVGACVVDTRGGTPDVVVTTAPEAHAGAPELVAVALPALARAWPGPLPAGAIDAAGAVMTYGDQPGPVPPVDPAAPAVGGDRPVRHADLVTSGPGGRTLLPAADGTGALRRWLAVLASSGSLVLVDAPLADRLRADPGRRDRLVGSERVEHDLLDEGAGSTSHP</sequence>
<dbReference type="NCBIfam" id="TIGR03089">
    <property type="entry name" value="TIGR03089 family protein"/>
    <property type="match status" value="1"/>
</dbReference>
<feature type="compositionally biased region" description="Basic and acidic residues" evidence="1">
    <location>
        <begin position="235"/>
        <end position="246"/>
    </location>
</feature>
<name>A0ABX8D408_9CELL</name>
<feature type="compositionally biased region" description="Basic and acidic residues" evidence="1">
    <location>
        <begin position="10"/>
        <end position="24"/>
    </location>
</feature>
<dbReference type="Proteomes" id="UP000677804">
    <property type="component" value="Chromosome"/>
</dbReference>